<dbReference type="Proteomes" id="UP000030665">
    <property type="component" value="Unassembled WGS sequence"/>
</dbReference>
<dbReference type="InterPro" id="IPR015943">
    <property type="entry name" value="WD40/YVTN_repeat-like_dom_sf"/>
</dbReference>
<dbReference type="InterPro" id="IPR045151">
    <property type="entry name" value="DCAF8"/>
</dbReference>
<dbReference type="OrthoDB" id="4869960at2759"/>
<dbReference type="STRING" id="36087.A0A077YZX6"/>
<dbReference type="GO" id="GO:0080008">
    <property type="term" value="C:Cul4-RING E3 ubiquitin ligase complex"/>
    <property type="evidence" value="ECO:0007669"/>
    <property type="project" value="TreeGrafter"/>
</dbReference>
<sequence>MRKFSCRLKALFNPFIQVNTICWSEDGHHILSGSDDRMLSITDPFGGSNHDAVTFRSYHEGIIFCAKFLPKTNSTQAVSCGARGIAILHDLNHLEMPVKVYQLCQPSCSVKQLAVFPNSPSLFLACCPDRVIRLMDTRLKSSNRDKDGVVLINGFDFANAIDVSTKRQHLVAVGTVGPLVALVDLRNVSGCSSSSGSSSVDTVCSIIGNRSKSGGFVQVTSVQFAPFGDELLSSFSRGDIYLLDSIRTTSASDGFSLSAEQLQTPYIHFRLPGDWSDTGPHSDPSVYSTNADGNGGTQGQISMLSETINRVIATRTNRVVPRLMELLRVTSESHPFALISEPGPTASLVDHVKIEDGGLNFPALCQKNPNLPQPVVINRYTGHRNCRTKCKEANFWGGKYVISGSDCGRIFVWNKLTGDIVAVHEGDQHVVNCVQPHPFMPILASSGIDHNVKVWAPVGEDVSLREMNIEDVCSNLYALPKGPIFRL</sequence>
<proteinExistence type="predicted"/>
<keyword evidence="2" id="KW-0677">Repeat</keyword>
<evidence type="ECO:0000313" key="3">
    <source>
        <dbReference type="EMBL" id="CDW53692.1"/>
    </source>
</evidence>
<dbReference type="Pfam" id="PF00400">
    <property type="entry name" value="WD40"/>
    <property type="match status" value="2"/>
</dbReference>
<dbReference type="AlphaFoldDB" id="A0A077YZX6"/>
<dbReference type="PANTHER" id="PTHR15574:SF39">
    <property type="entry name" value="DDB1- AND CUL4-ASSOCIATED FACTOR 6"/>
    <property type="match status" value="1"/>
</dbReference>
<accession>A0A077YZX6</accession>
<dbReference type="EMBL" id="HG805863">
    <property type="protein sequence ID" value="CDW53692.1"/>
    <property type="molecule type" value="Genomic_DNA"/>
</dbReference>
<name>A0A077YZX6_TRITR</name>
<dbReference type="SMART" id="SM00320">
    <property type="entry name" value="WD40"/>
    <property type="match status" value="6"/>
</dbReference>
<keyword evidence="1" id="KW-0853">WD repeat</keyword>
<dbReference type="SUPFAM" id="SSF50978">
    <property type="entry name" value="WD40 repeat-like"/>
    <property type="match status" value="1"/>
</dbReference>
<dbReference type="Gene3D" id="2.130.10.10">
    <property type="entry name" value="YVTN repeat-like/Quinoprotein amine dehydrogenase"/>
    <property type="match status" value="3"/>
</dbReference>
<dbReference type="GO" id="GO:0045944">
    <property type="term" value="P:positive regulation of transcription by RNA polymerase II"/>
    <property type="evidence" value="ECO:0007669"/>
    <property type="project" value="TreeGrafter"/>
</dbReference>
<dbReference type="GO" id="GO:0005737">
    <property type="term" value="C:cytoplasm"/>
    <property type="evidence" value="ECO:0007669"/>
    <property type="project" value="TreeGrafter"/>
</dbReference>
<dbReference type="PANTHER" id="PTHR15574">
    <property type="entry name" value="WD REPEAT DOMAIN-CONTAINING FAMILY"/>
    <property type="match status" value="1"/>
</dbReference>
<evidence type="ECO:0000256" key="1">
    <source>
        <dbReference type="ARBA" id="ARBA00022574"/>
    </source>
</evidence>
<dbReference type="InterPro" id="IPR036322">
    <property type="entry name" value="WD40_repeat_dom_sf"/>
</dbReference>
<keyword evidence="4" id="KW-1185">Reference proteome</keyword>
<reference evidence="3" key="2">
    <citation type="submission" date="2014-03" db="EMBL/GenBank/DDBJ databases">
        <title>The whipworm genome and dual-species transcriptomics of an intimate host-pathogen interaction.</title>
        <authorList>
            <person name="Foth B.J."/>
            <person name="Tsai I.J."/>
            <person name="Reid A.J."/>
            <person name="Bancroft A.J."/>
            <person name="Nichol S."/>
            <person name="Tracey A."/>
            <person name="Holroyd N."/>
            <person name="Cotton J.A."/>
            <person name="Stanley E.J."/>
            <person name="Zarowiecki M."/>
            <person name="Liu J.Z."/>
            <person name="Huckvale T."/>
            <person name="Cooper P.J."/>
            <person name="Grencis R.K."/>
            <person name="Berriman M."/>
        </authorList>
    </citation>
    <scope>NUCLEOTIDE SEQUENCE [LARGE SCALE GENOMIC DNA]</scope>
</reference>
<organism evidence="3 4">
    <name type="scientific">Trichuris trichiura</name>
    <name type="common">Whipworm</name>
    <name type="synonym">Trichocephalus trichiurus</name>
    <dbReference type="NCBI Taxonomy" id="36087"/>
    <lineage>
        <taxon>Eukaryota</taxon>
        <taxon>Metazoa</taxon>
        <taxon>Ecdysozoa</taxon>
        <taxon>Nematoda</taxon>
        <taxon>Enoplea</taxon>
        <taxon>Dorylaimia</taxon>
        <taxon>Trichinellida</taxon>
        <taxon>Trichuridae</taxon>
        <taxon>Trichuris</taxon>
    </lineage>
</organism>
<evidence type="ECO:0000256" key="2">
    <source>
        <dbReference type="ARBA" id="ARBA00022737"/>
    </source>
</evidence>
<gene>
    <name evidence="3" type="ORF">TTRE_0000195701</name>
</gene>
<reference evidence="3" key="1">
    <citation type="submission" date="2014-01" db="EMBL/GenBank/DDBJ databases">
        <authorList>
            <person name="Aslett M."/>
        </authorList>
    </citation>
    <scope>NUCLEOTIDE SEQUENCE</scope>
</reference>
<protein>
    <submittedName>
        <fullName evidence="3">DDB1 and CUL4 associated factor 6</fullName>
    </submittedName>
</protein>
<dbReference type="InterPro" id="IPR001680">
    <property type="entry name" value="WD40_rpt"/>
</dbReference>
<evidence type="ECO:0000313" key="4">
    <source>
        <dbReference type="Proteomes" id="UP000030665"/>
    </source>
</evidence>